<comment type="caution">
    <text evidence="1">The sequence shown here is derived from an EMBL/GenBank/DDBJ whole genome shotgun (WGS) entry which is preliminary data.</text>
</comment>
<keyword evidence="2" id="KW-1185">Reference proteome</keyword>
<gene>
    <name evidence="1" type="ORF">TRAPUB_7264</name>
</gene>
<dbReference type="AlphaFoldDB" id="A0A1M2V3V5"/>
<name>A0A1M2V3V5_TRAPU</name>
<evidence type="ECO:0000313" key="2">
    <source>
        <dbReference type="Proteomes" id="UP000184267"/>
    </source>
</evidence>
<organism evidence="1 2">
    <name type="scientific">Trametes pubescens</name>
    <name type="common">White-rot fungus</name>
    <dbReference type="NCBI Taxonomy" id="154538"/>
    <lineage>
        <taxon>Eukaryota</taxon>
        <taxon>Fungi</taxon>
        <taxon>Dikarya</taxon>
        <taxon>Basidiomycota</taxon>
        <taxon>Agaricomycotina</taxon>
        <taxon>Agaricomycetes</taxon>
        <taxon>Polyporales</taxon>
        <taxon>Polyporaceae</taxon>
        <taxon>Trametes</taxon>
    </lineage>
</organism>
<proteinExistence type="predicted"/>
<sequence length="403" mass="45193">MFSTLPDEILVLIVKAIGRDLRDLKNLALACRVLLPAIREELFSTVNVCALQESYMRPYFGRIEQLRIEEPNPSSNDAMKGRFVPHLDPHVLPKLRSIHFGHLCVGFFIWMSTAVYHGMSTLTSVTTLALSGRVCFVNLRHIQTLICSLPNLSALSLQNAEYFPPSMTKVRNMKLPDGYEQWADSVSSEMTVRPKLSNLSVATSVTAVTGDVGAWLASGPSKASLTTLVVTRWSNTPNSVLRHFGANIEHLSIPLKGKGNTMVESPQAWKVLLHLLEHWISAENMHTITVNVHISSLVLARCEGAVPLSSHIDWDVLGLLGNTLNNPQFASLDTVKFEVQWAGEWKVAKEEMRDALAKRIEEILRNLNVTDARRLITSVRGLERVYWRGMCWHRGERQIDVRG</sequence>
<evidence type="ECO:0000313" key="1">
    <source>
        <dbReference type="EMBL" id="OJT02237.1"/>
    </source>
</evidence>
<dbReference type="Proteomes" id="UP000184267">
    <property type="component" value="Unassembled WGS sequence"/>
</dbReference>
<dbReference type="OrthoDB" id="2734653at2759"/>
<dbReference type="OMA" id="LEHWISA"/>
<evidence type="ECO:0008006" key="3">
    <source>
        <dbReference type="Google" id="ProtNLM"/>
    </source>
</evidence>
<dbReference type="EMBL" id="MNAD01001692">
    <property type="protein sequence ID" value="OJT02237.1"/>
    <property type="molecule type" value="Genomic_DNA"/>
</dbReference>
<protein>
    <recommendedName>
        <fullName evidence="3">F-box domain-containing protein</fullName>
    </recommendedName>
</protein>
<reference evidence="1 2" key="1">
    <citation type="submission" date="2016-10" db="EMBL/GenBank/DDBJ databases">
        <title>Genome sequence of the basidiomycete white-rot fungus Trametes pubescens.</title>
        <authorList>
            <person name="Makela M.R."/>
            <person name="Granchi Z."/>
            <person name="Peng M."/>
            <person name="De Vries R.P."/>
            <person name="Grigoriev I."/>
            <person name="Riley R."/>
            <person name="Hilden K."/>
        </authorList>
    </citation>
    <scope>NUCLEOTIDE SEQUENCE [LARGE SCALE GENOMIC DNA]</scope>
    <source>
        <strain evidence="1 2">FBCC735</strain>
    </source>
</reference>
<accession>A0A1M2V3V5</accession>